<evidence type="ECO:0000313" key="2">
    <source>
        <dbReference type="EMBL" id="MDQ0321100.1"/>
    </source>
</evidence>
<dbReference type="Pfam" id="PF13489">
    <property type="entry name" value="Methyltransf_23"/>
    <property type="match status" value="1"/>
</dbReference>
<evidence type="ECO:0000313" key="3">
    <source>
        <dbReference type="Proteomes" id="UP001230207"/>
    </source>
</evidence>
<name>A0ABU0BS81_9HYPH</name>
<keyword evidence="2" id="KW-0808">Transferase</keyword>
<keyword evidence="2" id="KW-0489">Methyltransferase</keyword>
<reference evidence="2 3" key="1">
    <citation type="submission" date="2023-07" db="EMBL/GenBank/DDBJ databases">
        <title>Genomic Encyclopedia of Type Strains, Phase IV (KMG-IV): sequencing the most valuable type-strain genomes for metagenomic binning, comparative biology and taxonomic classification.</title>
        <authorList>
            <person name="Goeker M."/>
        </authorList>
    </citation>
    <scope>NUCLEOTIDE SEQUENCE [LARGE SCALE GENOMIC DNA]</scope>
    <source>
        <strain evidence="2 3">DSM 1112</strain>
    </source>
</reference>
<keyword evidence="3" id="KW-1185">Reference proteome</keyword>
<dbReference type="GO" id="GO:0008168">
    <property type="term" value="F:methyltransferase activity"/>
    <property type="evidence" value="ECO:0007669"/>
    <property type="project" value="UniProtKB-KW"/>
</dbReference>
<protein>
    <submittedName>
        <fullName evidence="2">SAM-dependent methyltransferase</fullName>
    </submittedName>
</protein>
<comment type="caution">
    <text evidence="2">The sequence shown here is derived from an EMBL/GenBank/DDBJ whole genome shotgun (WGS) entry which is preliminary data.</text>
</comment>
<dbReference type="InterPro" id="IPR029063">
    <property type="entry name" value="SAM-dependent_MTases_sf"/>
</dbReference>
<dbReference type="GO" id="GO:0032259">
    <property type="term" value="P:methylation"/>
    <property type="evidence" value="ECO:0007669"/>
    <property type="project" value="UniProtKB-KW"/>
</dbReference>
<accession>A0ABU0BS81</accession>
<dbReference type="Proteomes" id="UP001230207">
    <property type="component" value="Unassembled WGS sequence"/>
</dbReference>
<proteinExistence type="predicted"/>
<dbReference type="Gene3D" id="3.40.50.150">
    <property type="entry name" value="Vaccinia Virus protein VP39"/>
    <property type="match status" value="1"/>
</dbReference>
<evidence type="ECO:0000256" key="1">
    <source>
        <dbReference type="SAM" id="MobiDB-lite"/>
    </source>
</evidence>
<organism evidence="2 3">
    <name type="scientific">Pararhizobium capsulatum DSM 1112</name>
    <dbReference type="NCBI Taxonomy" id="1121113"/>
    <lineage>
        <taxon>Bacteria</taxon>
        <taxon>Pseudomonadati</taxon>
        <taxon>Pseudomonadota</taxon>
        <taxon>Alphaproteobacteria</taxon>
        <taxon>Hyphomicrobiales</taxon>
        <taxon>Rhizobiaceae</taxon>
        <taxon>Rhizobium/Agrobacterium group</taxon>
        <taxon>Pararhizobium</taxon>
    </lineage>
</organism>
<sequence>MSVDLHKQKAPLSGHGFRWDTSLVPVAASQTHFHLLSIVNTEISRRNPSAGEIIRVLDVGCGDGMLLIYLSGALQACWPSLTFELYGFDVGDHGLQAPSFFRNALARLDAAAPSGRWRERLALISENDPWPYEAGFFDVVVSNQVLEHVRNQTLFFSELGRVLHDQGFSAHLYPSGHCLVEPHLHVPFAHWIRDVELLGAWLRLWSKIGFSNYRGWARTRRNMKPALDDKLDTYVREHTNFLAHLTNYKTQGEMHVLAKASGQGSSFCYTPHYYTGKLRSILGREQIARYPAGSPFVAMLSNVLLRYVSSVTLLTSSDPNRQSAEVPAAASSQSSRQRSA</sequence>
<dbReference type="SUPFAM" id="SSF53335">
    <property type="entry name" value="S-adenosyl-L-methionine-dependent methyltransferases"/>
    <property type="match status" value="1"/>
</dbReference>
<dbReference type="EMBL" id="JAUSVF010000001">
    <property type="protein sequence ID" value="MDQ0321100.1"/>
    <property type="molecule type" value="Genomic_DNA"/>
</dbReference>
<feature type="compositionally biased region" description="Low complexity" evidence="1">
    <location>
        <begin position="328"/>
        <end position="340"/>
    </location>
</feature>
<feature type="region of interest" description="Disordered" evidence="1">
    <location>
        <begin position="318"/>
        <end position="340"/>
    </location>
</feature>
<dbReference type="RefSeq" id="WP_307231433.1">
    <property type="nucleotide sequence ID" value="NZ_JAUSVF010000001.1"/>
</dbReference>
<dbReference type="CDD" id="cd02440">
    <property type="entry name" value="AdoMet_MTases"/>
    <property type="match status" value="1"/>
</dbReference>
<gene>
    <name evidence="2" type="ORF">QO002_003238</name>
</gene>